<dbReference type="RefSeq" id="WP_208631608.1">
    <property type="nucleotide sequence ID" value="NZ_CP059319.1"/>
</dbReference>
<protein>
    <recommendedName>
        <fullName evidence="1">DUF7352 domain-containing protein</fullName>
    </recommendedName>
</protein>
<evidence type="ECO:0000313" key="2">
    <source>
        <dbReference type="EMBL" id="QTH19626.1"/>
    </source>
</evidence>
<accession>A0A975CYL5</accession>
<dbReference type="Pfam" id="PF24043">
    <property type="entry name" value="DUF7352"/>
    <property type="match status" value="1"/>
</dbReference>
<dbReference type="InterPro" id="IPR055776">
    <property type="entry name" value="DUF7352"/>
</dbReference>
<evidence type="ECO:0000313" key="3">
    <source>
        <dbReference type="Proteomes" id="UP000664914"/>
    </source>
</evidence>
<organism evidence="2 3">
    <name type="scientific">Rhizorhabdus wittichii</name>
    <dbReference type="NCBI Taxonomy" id="160791"/>
    <lineage>
        <taxon>Bacteria</taxon>
        <taxon>Pseudomonadati</taxon>
        <taxon>Pseudomonadota</taxon>
        <taxon>Alphaproteobacteria</taxon>
        <taxon>Sphingomonadales</taxon>
        <taxon>Sphingomonadaceae</taxon>
        <taxon>Rhizorhabdus</taxon>
    </lineage>
</organism>
<feature type="domain" description="DUF7352" evidence="1">
    <location>
        <begin position="10"/>
        <end position="118"/>
    </location>
</feature>
<sequence>MARPGPYTFQVWKFPLEIRDGRQSVSLPGGSRPLSVANQHGRLVLWAAVRMASATGGVFQKNPFYEERFFHVVRTGVDLPEECVRPDEFASGPVRIKFLGTAMFAEGRAVFHVFEEAEPDGW</sequence>
<reference evidence="2" key="1">
    <citation type="submission" date="2020-07" db="EMBL/GenBank/DDBJ databases">
        <authorList>
            <person name="Camacho E."/>
        </authorList>
    </citation>
    <scope>NUCLEOTIDE SEQUENCE</scope>
    <source>
        <strain evidence="2">MPO218</strain>
    </source>
</reference>
<reference evidence="2" key="2">
    <citation type="submission" date="2021-04" db="EMBL/GenBank/DDBJ databases">
        <title>Isolation and genomic analysis of the ibuprofen-degrading bacterium Sphingomonas strain MPO218.</title>
        <authorList>
            <person name="Aulestia M."/>
            <person name="Flores A."/>
            <person name="Mangas E.L."/>
            <person name="Perez-Pulido A.J."/>
            <person name="Santero E."/>
            <person name="Camacho E.M."/>
        </authorList>
    </citation>
    <scope>NUCLEOTIDE SEQUENCE</scope>
    <source>
        <strain evidence="2">MPO218</strain>
    </source>
</reference>
<gene>
    <name evidence="2" type="ORF">HRJ34_14710</name>
</gene>
<name>A0A975CYL5_9SPHN</name>
<dbReference type="EMBL" id="CP059319">
    <property type="protein sequence ID" value="QTH19626.1"/>
    <property type="molecule type" value="Genomic_DNA"/>
</dbReference>
<proteinExistence type="predicted"/>
<dbReference type="Proteomes" id="UP000664914">
    <property type="component" value="Chromosome"/>
</dbReference>
<dbReference type="AlphaFoldDB" id="A0A975CYL5"/>
<evidence type="ECO:0000259" key="1">
    <source>
        <dbReference type="Pfam" id="PF24043"/>
    </source>
</evidence>